<dbReference type="Proteomes" id="UP000824120">
    <property type="component" value="Chromosome 7"/>
</dbReference>
<dbReference type="EMBL" id="JACXVP010000007">
    <property type="protein sequence ID" value="KAG5596424.1"/>
    <property type="molecule type" value="Genomic_DNA"/>
</dbReference>
<reference evidence="1 2" key="1">
    <citation type="submission" date="2020-09" db="EMBL/GenBank/DDBJ databases">
        <title>De no assembly of potato wild relative species, Solanum commersonii.</title>
        <authorList>
            <person name="Cho K."/>
        </authorList>
    </citation>
    <scope>NUCLEOTIDE SEQUENCE [LARGE SCALE GENOMIC DNA]</scope>
    <source>
        <strain evidence="1">LZ3.2</strain>
        <tissue evidence="1">Leaf</tissue>
    </source>
</reference>
<gene>
    <name evidence="1" type="ORF">H5410_037656</name>
</gene>
<evidence type="ECO:0000313" key="2">
    <source>
        <dbReference type="Proteomes" id="UP000824120"/>
    </source>
</evidence>
<keyword evidence="2" id="KW-1185">Reference proteome</keyword>
<protein>
    <submittedName>
        <fullName evidence="1">Uncharacterized protein</fullName>
    </submittedName>
</protein>
<accession>A0A9J5YA47</accession>
<dbReference type="AlphaFoldDB" id="A0A9J5YA47"/>
<name>A0A9J5YA47_SOLCO</name>
<evidence type="ECO:0000313" key="1">
    <source>
        <dbReference type="EMBL" id="KAG5596424.1"/>
    </source>
</evidence>
<comment type="caution">
    <text evidence="1">The sequence shown here is derived from an EMBL/GenBank/DDBJ whole genome shotgun (WGS) entry which is preliminary data.</text>
</comment>
<organism evidence="1 2">
    <name type="scientific">Solanum commersonii</name>
    <name type="common">Commerson's wild potato</name>
    <name type="synonym">Commerson's nightshade</name>
    <dbReference type="NCBI Taxonomy" id="4109"/>
    <lineage>
        <taxon>Eukaryota</taxon>
        <taxon>Viridiplantae</taxon>
        <taxon>Streptophyta</taxon>
        <taxon>Embryophyta</taxon>
        <taxon>Tracheophyta</taxon>
        <taxon>Spermatophyta</taxon>
        <taxon>Magnoliopsida</taxon>
        <taxon>eudicotyledons</taxon>
        <taxon>Gunneridae</taxon>
        <taxon>Pentapetalae</taxon>
        <taxon>asterids</taxon>
        <taxon>lamiids</taxon>
        <taxon>Solanales</taxon>
        <taxon>Solanaceae</taxon>
        <taxon>Solanoideae</taxon>
        <taxon>Solaneae</taxon>
        <taxon>Solanum</taxon>
    </lineage>
</organism>
<sequence>MNRDELVPVYRNQIMIPFRSVYRFNVSHPVPNTTGLERYRLLHSGGLLSARKVFTLRAEVVTAASYPGFKKKFN</sequence>
<proteinExistence type="predicted"/>